<dbReference type="SUPFAM" id="SSF55979">
    <property type="entry name" value="DNA clamp"/>
    <property type="match status" value="1"/>
</dbReference>
<evidence type="ECO:0000313" key="2">
    <source>
        <dbReference type="EMBL" id="QFG00382.1"/>
    </source>
</evidence>
<proteinExistence type="predicted"/>
<evidence type="ECO:0000259" key="1">
    <source>
        <dbReference type="Pfam" id="PF00712"/>
    </source>
</evidence>
<evidence type="ECO:0000313" key="3">
    <source>
        <dbReference type="Proteomes" id="UP000325517"/>
    </source>
</evidence>
<dbReference type="Proteomes" id="UP000325517">
    <property type="component" value="Chromosome"/>
</dbReference>
<sequence>MIKEGSVVLSAKYLSEITKKLPKGFHLTVTKENGVTLKSENILTHLNGFNIHDYPDIPKSNQFNDRIQMKSEDLNEL</sequence>
<name>A0A5J6SQZ2_9BACI</name>
<dbReference type="GO" id="GO:0006260">
    <property type="term" value="P:DNA replication"/>
    <property type="evidence" value="ECO:0007669"/>
    <property type="project" value="InterPro"/>
</dbReference>
<accession>A0A5J6SQZ2</accession>
<protein>
    <recommendedName>
        <fullName evidence="1">DNA polymerase III beta sliding clamp N-terminal domain-containing protein</fullName>
    </recommendedName>
</protein>
<dbReference type="InterPro" id="IPR046938">
    <property type="entry name" value="DNA_clamp_sf"/>
</dbReference>
<dbReference type="Gene3D" id="3.10.150.10">
    <property type="entry name" value="DNA Polymerase III, subunit A, domain 2"/>
    <property type="match status" value="1"/>
</dbReference>
<reference evidence="2 3" key="1">
    <citation type="submission" date="2018-07" db="EMBL/GenBank/DDBJ databases">
        <title>Complete genome sequence of Psychrobacillus sp. PB01, isolated from iceberg, and comparative genome analysis of Psychrobacillus strains.</title>
        <authorList>
            <person name="Lee P.C."/>
        </authorList>
    </citation>
    <scope>NUCLEOTIDE SEQUENCE [LARGE SCALE GENOMIC DNA]</scope>
    <source>
        <strain evidence="2 3">PB01</strain>
    </source>
</reference>
<dbReference type="GO" id="GO:0003887">
    <property type="term" value="F:DNA-directed DNA polymerase activity"/>
    <property type="evidence" value="ECO:0007669"/>
    <property type="project" value="InterPro"/>
</dbReference>
<keyword evidence="3" id="KW-1185">Reference proteome</keyword>
<dbReference type="EMBL" id="CP031223">
    <property type="protein sequence ID" value="QFG00382.1"/>
    <property type="molecule type" value="Genomic_DNA"/>
</dbReference>
<dbReference type="GO" id="GO:0003677">
    <property type="term" value="F:DNA binding"/>
    <property type="evidence" value="ECO:0007669"/>
    <property type="project" value="InterPro"/>
</dbReference>
<dbReference type="Pfam" id="PF00712">
    <property type="entry name" value="DNA_pol3_beta"/>
    <property type="match status" value="1"/>
</dbReference>
<dbReference type="GO" id="GO:0009360">
    <property type="term" value="C:DNA polymerase III complex"/>
    <property type="evidence" value="ECO:0007669"/>
    <property type="project" value="InterPro"/>
</dbReference>
<dbReference type="OrthoDB" id="8421503at2"/>
<dbReference type="AlphaFoldDB" id="A0A5J6SQZ2"/>
<dbReference type="InterPro" id="IPR022634">
    <property type="entry name" value="DNA_polIII_beta_N"/>
</dbReference>
<dbReference type="KEGG" id="psyo:PB01_17100"/>
<organism evidence="2 3">
    <name type="scientific">Psychrobacillus glaciei</name>
    <dbReference type="NCBI Taxonomy" id="2283160"/>
    <lineage>
        <taxon>Bacteria</taxon>
        <taxon>Bacillati</taxon>
        <taxon>Bacillota</taxon>
        <taxon>Bacilli</taxon>
        <taxon>Bacillales</taxon>
        <taxon>Bacillaceae</taxon>
        <taxon>Psychrobacillus</taxon>
    </lineage>
</organism>
<feature type="domain" description="DNA polymerase III beta sliding clamp N-terminal" evidence="1">
    <location>
        <begin position="3"/>
        <end position="58"/>
    </location>
</feature>
<gene>
    <name evidence="2" type="ORF">PB01_17100</name>
</gene>
<dbReference type="GO" id="GO:0008408">
    <property type="term" value="F:3'-5' exonuclease activity"/>
    <property type="evidence" value="ECO:0007669"/>
    <property type="project" value="InterPro"/>
</dbReference>
<dbReference type="RefSeq" id="WP_151701266.1">
    <property type="nucleotide sequence ID" value="NZ_CP031223.1"/>
</dbReference>